<dbReference type="OrthoDB" id="6247875at2759"/>
<gene>
    <name evidence="4" type="ORF">SCHPADRAFT_947918</name>
</gene>
<keyword evidence="1" id="KW-0238">DNA-binding</keyword>
<evidence type="ECO:0000256" key="1">
    <source>
        <dbReference type="PROSITE-ProRule" id="PRU00267"/>
    </source>
</evidence>
<dbReference type="PROSITE" id="PS50118">
    <property type="entry name" value="HMG_BOX_2"/>
    <property type="match status" value="1"/>
</dbReference>
<dbReference type="AlphaFoldDB" id="A0A0H2QXR5"/>
<dbReference type="GO" id="GO:0005634">
    <property type="term" value="C:nucleus"/>
    <property type="evidence" value="ECO:0007669"/>
    <property type="project" value="UniProtKB-UniRule"/>
</dbReference>
<dbReference type="Proteomes" id="UP000053477">
    <property type="component" value="Unassembled WGS sequence"/>
</dbReference>
<feature type="compositionally biased region" description="Basic residues" evidence="2">
    <location>
        <begin position="216"/>
        <end position="228"/>
    </location>
</feature>
<dbReference type="InParanoid" id="A0A0H2QXR5"/>
<proteinExistence type="predicted"/>
<feature type="region of interest" description="Disordered" evidence="2">
    <location>
        <begin position="331"/>
        <end position="352"/>
    </location>
</feature>
<feature type="compositionally biased region" description="Low complexity" evidence="2">
    <location>
        <begin position="106"/>
        <end position="125"/>
    </location>
</feature>
<evidence type="ECO:0000256" key="2">
    <source>
        <dbReference type="SAM" id="MobiDB-lite"/>
    </source>
</evidence>
<feature type="domain" description="HMG box" evidence="3">
    <location>
        <begin position="144"/>
        <end position="211"/>
    </location>
</feature>
<feature type="region of interest" description="Disordered" evidence="2">
    <location>
        <begin position="214"/>
        <end position="266"/>
    </location>
</feature>
<feature type="region of interest" description="Disordered" evidence="2">
    <location>
        <begin position="101"/>
        <end position="140"/>
    </location>
</feature>
<dbReference type="GO" id="GO:0003677">
    <property type="term" value="F:DNA binding"/>
    <property type="evidence" value="ECO:0007669"/>
    <property type="project" value="UniProtKB-UniRule"/>
</dbReference>
<reference evidence="4 5" key="1">
    <citation type="submission" date="2015-04" db="EMBL/GenBank/DDBJ databases">
        <title>Complete genome sequence of Schizopora paradoxa KUC8140, a cosmopolitan wood degrader in East Asia.</title>
        <authorList>
            <consortium name="DOE Joint Genome Institute"/>
            <person name="Min B."/>
            <person name="Park H."/>
            <person name="Jang Y."/>
            <person name="Kim J.-J."/>
            <person name="Kim K.H."/>
            <person name="Pangilinan J."/>
            <person name="Lipzen A."/>
            <person name="Riley R."/>
            <person name="Grigoriev I.V."/>
            <person name="Spatafora J.W."/>
            <person name="Choi I.-G."/>
        </authorList>
    </citation>
    <scope>NUCLEOTIDE SEQUENCE [LARGE SCALE GENOMIC DNA]</scope>
    <source>
        <strain evidence="4 5">KUC8140</strain>
    </source>
</reference>
<dbReference type="EMBL" id="KQ086671">
    <property type="protein sequence ID" value="KLO04159.1"/>
    <property type="molecule type" value="Genomic_DNA"/>
</dbReference>
<feature type="region of interest" description="Disordered" evidence="2">
    <location>
        <begin position="36"/>
        <end position="72"/>
    </location>
</feature>
<keyword evidence="5" id="KW-1185">Reference proteome</keyword>
<dbReference type="InterPro" id="IPR009071">
    <property type="entry name" value="HMG_box_dom"/>
</dbReference>
<dbReference type="Gene3D" id="1.10.30.10">
    <property type="entry name" value="High mobility group box domain"/>
    <property type="match status" value="1"/>
</dbReference>
<evidence type="ECO:0000259" key="3">
    <source>
        <dbReference type="PROSITE" id="PS50118"/>
    </source>
</evidence>
<keyword evidence="1" id="KW-0539">Nucleus</keyword>
<dbReference type="SUPFAM" id="SSF47095">
    <property type="entry name" value="HMG-box"/>
    <property type="match status" value="1"/>
</dbReference>
<name>A0A0H2QXR5_9AGAM</name>
<feature type="compositionally biased region" description="Polar residues" evidence="2">
    <location>
        <begin position="55"/>
        <end position="72"/>
    </location>
</feature>
<feature type="compositionally biased region" description="Polar residues" evidence="2">
    <location>
        <begin position="126"/>
        <end position="135"/>
    </location>
</feature>
<dbReference type="InterPro" id="IPR036910">
    <property type="entry name" value="HMG_box_dom_sf"/>
</dbReference>
<feature type="compositionally biased region" description="Polar residues" evidence="2">
    <location>
        <begin position="247"/>
        <end position="265"/>
    </location>
</feature>
<evidence type="ECO:0000313" key="4">
    <source>
        <dbReference type="EMBL" id="KLO04159.1"/>
    </source>
</evidence>
<accession>A0A0H2QXR5</accession>
<protein>
    <recommendedName>
        <fullName evidence="3">HMG box domain-containing protein</fullName>
    </recommendedName>
</protein>
<dbReference type="SMART" id="SM00398">
    <property type="entry name" value="HMG"/>
    <property type="match status" value="1"/>
</dbReference>
<feature type="compositionally biased region" description="Polar residues" evidence="2">
    <location>
        <begin position="331"/>
        <end position="351"/>
    </location>
</feature>
<sequence length="380" mass="41233">MFDYTPSANAYADLFSQDQNCEFQWPESLSFGGTLSDSLTLPTETTGPTPAPCSDLSTPNNSPIASSLQAPIGLDTSSDSSIPINWTSDLPLQTPIFPSPPSNSFLPIDSSPRSISRPSLPSLSPHITSPSTQVSPPAERAPLPLRSPNHFLLFRKELVSMAQTSGLMAQRDISRLASTLWASLDKAQKDVWKQKADAEKRLLAARREAYPELCTKKRAKRGTKKRASRRDSAAGYLPDRPLEDVSVTPSLSGLSTLESPQQHVSADSDLLSRIQPMPAPIHESDPNSFGLLPLTPRADTVDDSTVADVPCFWDGWSYPTDSTAWQQQWPSDLTASSDNSPLATPPTSQTPHCGLAEIPSTAQNDRVDLGWLLPGYEHCA</sequence>
<feature type="DNA-binding region" description="HMG box" evidence="1">
    <location>
        <begin position="144"/>
        <end position="211"/>
    </location>
</feature>
<evidence type="ECO:0000313" key="5">
    <source>
        <dbReference type="Proteomes" id="UP000053477"/>
    </source>
</evidence>
<organism evidence="4 5">
    <name type="scientific">Schizopora paradoxa</name>
    <dbReference type="NCBI Taxonomy" id="27342"/>
    <lineage>
        <taxon>Eukaryota</taxon>
        <taxon>Fungi</taxon>
        <taxon>Dikarya</taxon>
        <taxon>Basidiomycota</taxon>
        <taxon>Agaricomycotina</taxon>
        <taxon>Agaricomycetes</taxon>
        <taxon>Hymenochaetales</taxon>
        <taxon>Schizoporaceae</taxon>
        <taxon>Schizopora</taxon>
    </lineage>
</organism>